<organism evidence="2 3">
    <name type="scientific">Trichogramma brassicae</name>
    <dbReference type="NCBI Taxonomy" id="86971"/>
    <lineage>
        <taxon>Eukaryota</taxon>
        <taxon>Metazoa</taxon>
        <taxon>Ecdysozoa</taxon>
        <taxon>Arthropoda</taxon>
        <taxon>Hexapoda</taxon>
        <taxon>Insecta</taxon>
        <taxon>Pterygota</taxon>
        <taxon>Neoptera</taxon>
        <taxon>Endopterygota</taxon>
        <taxon>Hymenoptera</taxon>
        <taxon>Apocrita</taxon>
        <taxon>Proctotrupomorpha</taxon>
        <taxon>Chalcidoidea</taxon>
        <taxon>Trichogrammatidae</taxon>
        <taxon>Trichogramma</taxon>
    </lineage>
</organism>
<evidence type="ECO:0000256" key="1">
    <source>
        <dbReference type="SAM" id="MobiDB-lite"/>
    </source>
</evidence>
<dbReference type="AlphaFoldDB" id="A0A6H5ICM2"/>
<name>A0A6H5ICM2_9HYME</name>
<sequence>MEQLIARRRGVDVALRKGTSYRSAQRRWLAGTVGTEERTTGTQCGRRYARSSSGDCKDGGRGFRHESGSSDRAAKLPRVETRDARSREHDV</sequence>
<accession>A0A6H5ICM2</accession>
<protein>
    <submittedName>
        <fullName evidence="2">Uncharacterized protein</fullName>
    </submittedName>
</protein>
<dbReference type="EMBL" id="CADCXV010000740">
    <property type="protein sequence ID" value="CAB0034382.1"/>
    <property type="molecule type" value="Genomic_DNA"/>
</dbReference>
<evidence type="ECO:0000313" key="3">
    <source>
        <dbReference type="Proteomes" id="UP000479190"/>
    </source>
</evidence>
<feature type="compositionally biased region" description="Basic and acidic residues" evidence="1">
    <location>
        <begin position="55"/>
        <end position="91"/>
    </location>
</feature>
<evidence type="ECO:0000313" key="2">
    <source>
        <dbReference type="EMBL" id="CAB0034382.1"/>
    </source>
</evidence>
<feature type="region of interest" description="Disordered" evidence="1">
    <location>
        <begin position="40"/>
        <end position="91"/>
    </location>
</feature>
<keyword evidence="3" id="KW-1185">Reference proteome</keyword>
<reference evidence="2 3" key="1">
    <citation type="submission" date="2020-02" db="EMBL/GenBank/DDBJ databases">
        <authorList>
            <person name="Ferguson B K."/>
        </authorList>
    </citation>
    <scope>NUCLEOTIDE SEQUENCE [LARGE SCALE GENOMIC DNA]</scope>
</reference>
<dbReference type="Proteomes" id="UP000479190">
    <property type="component" value="Unassembled WGS sequence"/>
</dbReference>
<gene>
    <name evidence="2" type="ORF">TBRA_LOCUS6280</name>
</gene>
<proteinExistence type="predicted"/>